<dbReference type="PANTHER" id="PTHR48070">
    <property type="entry name" value="ESTERASE OVCA2"/>
    <property type="match status" value="1"/>
</dbReference>
<proteinExistence type="inferred from homology"/>
<dbReference type="GO" id="GO:0016787">
    <property type="term" value="F:hydrolase activity"/>
    <property type="evidence" value="ECO:0007669"/>
    <property type="project" value="UniProtKB-KW"/>
</dbReference>
<dbReference type="Pfam" id="PF03959">
    <property type="entry name" value="FSH1"/>
    <property type="match status" value="1"/>
</dbReference>
<comment type="caution">
    <text evidence="4">The sequence shown here is derived from an EMBL/GenBank/DDBJ whole genome shotgun (WGS) entry which is preliminary data.</text>
</comment>
<name>A0A397G6C4_ASPTH</name>
<evidence type="ECO:0000313" key="5">
    <source>
        <dbReference type="Proteomes" id="UP000215305"/>
    </source>
</evidence>
<dbReference type="GO" id="GO:0044550">
    <property type="term" value="P:secondary metabolite biosynthetic process"/>
    <property type="evidence" value="ECO:0007669"/>
    <property type="project" value="TreeGrafter"/>
</dbReference>
<dbReference type="InterPro" id="IPR029058">
    <property type="entry name" value="AB_hydrolase_fold"/>
</dbReference>
<dbReference type="VEuPathDB" id="FungiDB:CDV56_104115"/>
<dbReference type="PANTHER" id="PTHR48070:SF3">
    <property type="entry name" value="ESTERASE DBAE-RELATED"/>
    <property type="match status" value="1"/>
</dbReference>
<evidence type="ECO:0000313" key="4">
    <source>
        <dbReference type="EMBL" id="RHZ46591.1"/>
    </source>
</evidence>
<dbReference type="GO" id="GO:0005634">
    <property type="term" value="C:nucleus"/>
    <property type="evidence" value="ECO:0007669"/>
    <property type="project" value="TreeGrafter"/>
</dbReference>
<evidence type="ECO:0000256" key="1">
    <source>
        <dbReference type="ARBA" id="ARBA00005863"/>
    </source>
</evidence>
<reference evidence="4" key="1">
    <citation type="submission" date="2018-08" db="EMBL/GenBank/DDBJ databases">
        <title>Draft genome sequence of azole-resistant Aspergillus thermomutatus (Neosartorya pseudofischeri) strain HMR AF 39, isolated from a human nasal aspirate.</title>
        <authorList>
            <person name="Parent-Michaud M."/>
            <person name="Dufresne P.J."/>
            <person name="Fournier E."/>
            <person name="Martineau C."/>
            <person name="Moreira S."/>
            <person name="Perkins V."/>
            <person name="De Repentigny L."/>
            <person name="Dufresne S.F."/>
        </authorList>
    </citation>
    <scope>NUCLEOTIDE SEQUENCE [LARGE SCALE GENOMIC DNA]</scope>
    <source>
        <strain evidence="4">HMR AF 39</strain>
    </source>
</reference>
<evidence type="ECO:0000256" key="2">
    <source>
        <dbReference type="ARBA" id="ARBA00022801"/>
    </source>
</evidence>
<dbReference type="GO" id="GO:0005737">
    <property type="term" value="C:cytoplasm"/>
    <property type="evidence" value="ECO:0007669"/>
    <property type="project" value="TreeGrafter"/>
</dbReference>
<sequence length="262" mass="29069">MDARNQEYHQNTLHLPRILCLHGGGSNARIFKTQCRVVSRMLEPYFRLAYAEAPFDSMPGPDVLLVYADYGPFRRWLPEPEVEDRAAIEAINSSIETAMVEDDRSGATGPWVGLLGFSQGAKLAASLILRQQVRGERLGRAKAGSDWKFAVLMAGRAPIVNLDPDIFRSSMLSTPSQSDLSGPPELEDLMREEHVLKTPTIHVHGLADPGLRLHRELLENYCSVDSVRVLEWNGAHRVPVKSADVDPLVKEILNLAKEIGAL</sequence>
<accession>A0A397G6C4</accession>
<keyword evidence="5" id="KW-1185">Reference proteome</keyword>
<organism evidence="4 5">
    <name type="scientific">Aspergillus thermomutatus</name>
    <name type="common">Neosartorya pseudofischeri</name>
    <dbReference type="NCBI Taxonomy" id="41047"/>
    <lineage>
        <taxon>Eukaryota</taxon>
        <taxon>Fungi</taxon>
        <taxon>Dikarya</taxon>
        <taxon>Ascomycota</taxon>
        <taxon>Pezizomycotina</taxon>
        <taxon>Eurotiomycetes</taxon>
        <taxon>Eurotiomycetidae</taxon>
        <taxon>Eurotiales</taxon>
        <taxon>Aspergillaceae</taxon>
        <taxon>Aspergillus</taxon>
        <taxon>Aspergillus subgen. Fumigati</taxon>
    </lineage>
</organism>
<dbReference type="RefSeq" id="XP_026611211.1">
    <property type="nucleotide sequence ID" value="XM_026757734.1"/>
</dbReference>
<evidence type="ECO:0000259" key="3">
    <source>
        <dbReference type="Pfam" id="PF03959"/>
    </source>
</evidence>
<dbReference type="EMBL" id="NKHU02000246">
    <property type="protein sequence ID" value="RHZ46591.1"/>
    <property type="molecule type" value="Genomic_DNA"/>
</dbReference>
<dbReference type="InterPro" id="IPR005645">
    <property type="entry name" value="FSH-like_dom"/>
</dbReference>
<dbReference type="Proteomes" id="UP000215305">
    <property type="component" value="Unassembled WGS sequence"/>
</dbReference>
<feature type="domain" description="Serine hydrolase" evidence="3">
    <location>
        <begin position="16"/>
        <end position="246"/>
    </location>
</feature>
<dbReference type="SUPFAM" id="SSF53474">
    <property type="entry name" value="alpha/beta-Hydrolases"/>
    <property type="match status" value="1"/>
</dbReference>
<comment type="similarity">
    <text evidence="1">Belongs to the LovG family.</text>
</comment>
<gene>
    <name evidence="4" type="ORF">CDV56_104115</name>
</gene>
<dbReference type="GeneID" id="38126089"/>
<dbReference type="AlphaFoldDB" id="A0A397G6C4"/>
<dbReference type="InterPro" id="IPR050593">
    <property type="entry name" value="LovG"/>
</dbReference>
<keyword evidence="2" id="KW-0378">Hydrolase</keyword>
<dbReference type="OrthoDB" id="414698at2759"/>
<dbReference type="Gene3D" id="3.40.50.1820">
    <property type="entry name" value="alpha/beta hydrolase"/>
    <property type="match status" value="1"/>
</dbReference>
<protein>
    <recommendedName>
        <fullName evidence="3">Serine hydrolase domain-containing protein</fullName>
    </recommendedName>
</protein>
<dbReference type="STRING" id="41047.A0A397G6C4"/>